<dbReference type="PANTHER" id="PTHR23513">
    <property type="entry name" value="INTEGRAL MEMBRANE EFFLUX PROTEIN-RELATED"/>
    <property type="match status" value="1"/>
</dbReference>
<keyword evidence="4 8" id="KW-0812">Transmembrane</keyword>
<dbReference type="AlphaFoldDB" id="A0A7W5H2V8"/>
<feature type="transmembrane region" description="Helical" evidence="8">
    <location>
        <begin position="377"/>
        <end position="394"/>
    </location>
</feature>
<evidence type="ECO:0000256" key="8">
    <source>
        <dbReference type="SAM" id="Phobius"/>
    </source>
</evidence>
<protein>
    <submittedName>
        <fullName evidence="10">MFS family permease</fullName>
    </submittedName>
</protein>
<keyword evidence="5 8" id="KW-1133">Transmembrane helix</keyword>
<feature type="transmembrane region" description="Helical" evidence="8">
    <location>
        <begin position="342"/>
        <end position="365"/>
    </location>
</feature>
<organism evidence="10 11">
    <name type="scientific">Aporhodopirellula rubra</name>
    <dbReference type="NCBI Taxonomy" id="980271"/>
    <lineage>
        <taxon>Bacteria</taxon>
        <taxon>Pseudomonadati</taxon>
        <taxon>Planctomycetota</taxon>
        <taxon>Planctomycetia</taxon>
        <taxon>Pirellulales</taxon>
        <taxon>Pirellulaceae</taxon>
        <taxon>Aporhodopirellula</taxon>
    </lineage>
</organism>
<feature type="region of interest" description="Disordered" evidence="7">
    <location>
        <begin position="1"/>
        <end position="51"/>
    </location>
</feature>
<proteinExistence type="predicted"/>
<dbReference type="Proteomes" id="UP000536179">
    <property type="component" value="Unassembled WGS sequence"/>
</dbReference>
<dbReference type="RefSeq" id="WP_184300834.1">
    <property type="nucleotide sequence ID" value="NZ_JACHXU010000001.1"/>
</dbReference>
<comment type="subcellular location">
    <subcellularLocation>
        <location evidence="1">Cell membrane</location>
        <topology evidence="1">Multi-pass membrane protein</topology>
    </subcellularLocation>
</comment>
<feature type="transmembrane region" description="Helical" evidence="8">
    <location>
        <begin position="466"/>
        <end position="490"/>
    </location>
</feature>
<dbReference type="PANTHER" id="PTHR23513:SF11">
    <property type="entry name" value="STAPHYLOFERRIN A TRANSPORTER"/>
    <property type="match status" value="1"/>
</dbReference>
<gene>
    <name evidence="10" type="ORF">FHS27_000371</name>
</gene>
<evidence type="ECO:0000259" key="9">
    <source>
        <dbReference type="PROSITE" id="PS50850"/>
    </source>
</evidence>
<feature type="transmembrane region" description="Helical" evidence="8">
    <location>
        <begin position="435"/>
        <end position="454"/>
    </location>
</feature>
<feature type="compositionally biased region" description="Polar residues" evidence="7">
    <location>
        <begin position="35"/>
        <end position="51"/>
    </location>
</feature>
<feature type="domain" description="Major facilitator superfamily (MFS) profile" evidence="9">
    <location>
        <begin position="103"/>
        <end position="489"/>
    </location>
</feature>
<evidence type="ECO:0000256" key="4">
    <source>
        <dbReference type="ARBA" id="ARBA00022692"/>
    </source>
</evidence>
<reference evidence="10 11" key="1">
    <citation type="submission" date="2020-08" db="EMBL/GenBank/DDBJ databases">
        <title>Genomic Encyclopedia of Type Strains, Phase III (KMG-III): the genomes of soil and plant-associated and newly described type strains.</title>
        <authorList>
            <person name="Whitman W."/>
        </authorList>
    </citation>
    <scope>NUCLEOTIDE SEQUENCE [LARGE SCALE GENOMIC DNA]</scope>
    <source>
        <strain evidence="10 11">CECT 8075</strain>
    </source>
</reference>
<evidence type="ECO:0000256" key="2">
    <source>
        <dbReference type="ARBA" id="ARBA00022448"/>
    </source>
</evidence>
<evidence type="ECO:0000313" key="10">
    <source>
        <dbReference type="EMBL" id="MBB3204607.1"/>
    </source>
</evidence>
<evidence type="ECO:0000256" key="1">
    <source>
        <dbReference type="ARBA" id="ARBA00004651"/>
    </source>
</evidence>
<dbReference type="CDD" id="cd06173">
    <property type="entry name" value="MFS_MefA_like"/>
    <property type="match status" value="1"/>
</dbReference>
<feature type="transmembrane region" description="Helical" evidence="8">
    <location>
        <begin position="140"/>
        <end position="161"/>
    </location>
</feature>
<dbReference type="GO" id="GO:0022857">
    <property type="term" value="F:transmembrane transporter activity"/>
    <property type="evidence" value="ECO:0007669"/>
    <property type="project" value="InterPro"/>
</dbReference>
<name>A0A7W5H2V8_9BACT</name>
<dbReference type="PROSITE" id="PS50850">
    <property type="entry name" value="MFS"/>
    <property type="match status" value="1"/>
</dbReference>
<keyword evidence="2" id="KW-0813">Transport</keyword>
<dbReference type="InterPro" id="IPR010290">
    <property type="entry name" value="TM_effector"/>
</dbReference>
<accession>A0A7W5H2V8</accession>
<feature type="transmembrane region" description="Helical" evidence="8">
    <location>
        <begin position="264"/>
        <end position="281"/>
    </location>
</feature>
<keyword evidence="11" id="KW-1185">Reference proteome</keyword>
<feature type="transmembrane region" description="Helical" evidence="8">
    <location>
        <begin position="101"/>
        <end position="120"/>
    </location>
</feature>
<keyword evidence="6 8" id="KW-0472">Membrane</keyword>
<feature type="transmembrane region" description="Helical" evidence="8">
    <location>
        <begin position="168"/>
        <end position="187"/>
    </location>
</feature>
<evidence type="ECO:0000256" key="5">
    <source>
        <dbReference type="ARBA" id="ARBA00022989"/>
    </source>
</evidence>
<sequence>MKLFLDSRSRSLPNLNRTKVKPSSPLREGAPTARPASSRSGDAAGTSTGESTIAGATTLGTVMSEVATADVARVQNEADISTAAALGSPVRKAAFWEPLRLPLFRFFWIASLASNLGTWIHEVGAGWLMTTLQGSPEMVAAVRTSMSLPIVFLAIPAGVLADRIDKRRLLMMTQILLFGVTAALATLTLTGMITAWGLLALTFVMGLGMVVHVPTWQSAIPELVPRSQISRAVGLGSISFNLARTLGPAIGGVLIAVVGIWSTFAINACTFAAVVGVLFVWKRKTTESSRGRSFLASMRQGVRYVAVHRVMRHVMIGVGFFVLPGSAFWSLLPLFAKTELGWGARGFGIMVAAVGAGAVVGASVLPRLRHRFGSDRLVAAAMSVFAIGLWVMSQSPQWQILMPAVLVMGAGWMATLTTLNATAQITLPPRLRARGMGCYLTMMAGSMAVGSLMWGQIAGRIGLSGALSVAAGMMLCTAMIGLAFPLATVLDD</sequence>
<evidence type="ECO:0000256" key="7">
    <source>
        <dbReference type="SAM" id="MobiDB-lite"/>
    </source>
</evidence>
<dbReference type="InterPro" id="IPR036259">
    <property type="entry name" value="MFS_trans_sf"/>
</dbReference>
<evidence type="ECO:0000256" key="3">
    <source>
        <dbReference type="ARBA" id="ARBA00022475"/>
    </source>
</evidence>
<dbReference type="Pfam" id="PF05977">
    <property type="entry name" value="MFS_3"/>
    <property type="match status" value="1"/>
</dbReference>
<keyword evidence="3" id="KW-1003">Cell membrane</keyword>
<dbReference type="GO" id="GO:0005886">
    <property type="term" value="C:plasma membrane"/>
    <property type="evidence" value="ECO:0007669"/>
    <property type="project" value="UniProtKB-SubCell"/>
</dbReference>
<feature type="transmembrane region" description="Helical" evidence="8">
    <location>
        <begin position="314"/>
        <end position="336"/>
    </location>
</feature>
<dbReference type="EMBL" id="JACHXU010000001">
    <property type="protein sequence ID" value="MBB3204607.1"/>
    <property type="molecule type" value="Genomic_DNA"/>
</dbReference>
<evidence type="ECO:0000313" key="11">
    <source>
        <dbReference type="Proteomes" id="UP000536179"/>
    </source>
</evidence>
<evidence type="ECO:0000256" key="6">
    <source>
        <dbReference type="ARBA" id="ARBA00023136"/>
    </source>
</evidence>
<feature type="transmembrane region" description="Helical" evidence="8">
    <location>
        <begin position="400"/>
        <end position="423"/>
    </location>
</feature>
<dbReference type="InterPro" id="IPR020846">
    <property type="entry name" value="MFS_dom"/>
</dbReference>
<comment type="caution">
    <text evidence="10">The sequence shown here is derived from an EMBL/GenBank/DDBJ whole genome shotgun (WGS) entry which is preliminary data.</text>
</comment>
<dbReference type="SUPFAM" id="SSF103473">
    <property type="entry name" value="MFS general substrate transporter"/>
    <property type="match status" value="1"/>
</dbReference>
<dbReference type="Gene3D" id="1.20.1250.20">
    <property type="entry name" value="MFS general substrate transporter like domains"/>
    <property type="match status" value="1"/>
</dbReference>